<keyword evidence="3" id="KW-1185">Reference proteome</keyword>
<keyword evidence="1" id="KW-1133">Transmembrane helix</keyword>
<dbReference type="EMBL" id="JAQNDO010000001">
    <property type="protein sequence ID" value="MDC0748301.1"/>
    <property type="molecule type" value="Genomic_DNA"/>
</dbReference>
<protein>
    <submittedName>
        <fullName evidence="2">DUF4239 domain-containing protein</fullName>
    </submittedName>
</protein>
<dbReference type="Proteomes" id="UP001221411">
    <property type="component" value="Unassembled WGS sequence"/>
</dbReference>
<comment type="caution">
    <text evidence="2">The sequence shown here is derived from an EMBL/GenBank/DDBJ whole genome shotgun (WGS) entry which is preliminary data.</text>
</comment>
<proteinExistence type="predicted"/>
<keyword evidence="1" id="KW-0472">Membrane</keyword>
<reference evidence="2 3" key="1">
    <citation type="submission" date="2022-11" db="EMBL/GenBank/DDBJ databases">
        <title>Minimal conservation of predation-associated metabolite biosynthetic gene clusters underscores biosynthetic potential of Myxococcota including descriptions for ten novel species: Archangium lansinium sp. nov., Myxococcus landrumus sp. nov., Nannocystis bai.</title>
        <authorList>
            <person name="Ahearne A."/>
            <person name="Stevens C."/>
            <person name="Dowd S."/>
        </authorList>
    </citation>
    <scope>NUCLEOTIDE SEQUENCE [LARGE SCALE GENOMIC DNA]</scope>
    <source>
        <strain evidence="2 3">RJM3</strain>
    </source>
</reference>
<accession>A0ABT5F5C6</accession>
<dbReference type="InterPro" id="IPR025333">
    <property type="entry name" value="DUF4239"/>
</dbReference>
<evidence type="ECO:0000313" key="3">
    <source>
        <dbReference type="Proteomes" id="UP001221411"/>
    </source>
</evidence>
<evidence type="ECO:0000256" key="1">
    <source>
        <dbReference type="SAM" id="Phobius"/>
    </source>
</evidence>
<keyword evidence="1" id="KW-0812">Transmembrane</keyword>
<dbReference type="RefSeq" id="WP_271927179.1">
    <property type="nucleotide sequence ID" value="NZ_JAQNDO010000001.1"/>
</dbReference>
<organism evidence="2 3">
    <name type="scientific">Polyangium mundeleinium</name>
    <dbReference type="NCBI Taxonomy" id="2995306"/>
    <lineage>
        <taxon>Bacteria</taxon>
        <taxon>Pseudomonadati</taxon>
        <taxon>Myxococcota</taxon>
        <taxon>Polyangia</taxon>
        <taxon>Polyangiales</taxon>
        <taxon>Polyangiaceae</taxon>
        <taxon>Polyangium</taxon>
    </lineage>
</organism>
<feature type="transmembrane region" description="Helical" evidence="1">
    <location>
        <begin position="12"/>
        <end position="34"/>
    </location>
</feature>
<evidence type="ECO:0000313" key="2">
    <source>
        <dbReference type="EMBL" id="MDC0748301.1"/>
    </source>
</evidence>
<feature type="transmembrane region" description="Helical" evidence="1">
    <location>
        <begin position="46"/>
        <end position="72"/>
    </location>
</feature>
<sequence length="259" mass="28326">MFLAGPLDRFPLWMLLGGTIVVLLLAVEGGYRLAGYRLRHAAHEQAGHVLALVTTTMGLLALVLAFTFSFAANRFEARKQVLVDEANAVETTYLRAGLLPGDRGGKVRAMLRDYVDVRLDAVQLGNVEQVLQRSEELHRELWKEAEAAGREQPDSVVVGLFIEAVNRTSELHAMRVKVAVRGALPGALWTALYVVAILNLMAVGYHAGLVKTPRSPTLVTLVLSLSVVLMLTADLDHPQEGALKVSQQAMIDLRRKMGD</sequence>
<dbReference type="Pfam" id="PF14023">
    <property type="entry name" value="Bestrophin-like"/>
    <property type="match status" value="1"/>
</dbReference>
<gene>
    <name evidence="2" type="ORF">POL67_43645</name>
</gene>
<feature type="transmembrane region" description="Helical" evidence="1">
    <location>
        <begin position="183"/>
        <end position="205"/>
    </location>
</feature>
<name>A0ABT5F5C6_9BACT</name>